<feature type="transmembrane region" description="Helical" evidence="1">
    <location>
        <begin position="45"/>
        <end position="63"/>
    </location>
</feature>
<evidence type="ECO:0000313" key="2">
    <source>
        <dbReference type="EMBL" id="PWN59352.1"/>
    </source>
</evidence>
<name>A0A316WD48_9FLAO</name>
<dbReference type="AlphaFoldDB" id="A0A316WD48"/>
<comment type="caution">
    <text evidence="2">The sequence shown here is derived from an EMBL/GenBank/DDBJ whole genome shotgun (WGS) entry which is preliminary data.</text>
</comment>
<dbReference type="EMBL" id="PPEG02000008">
    <property type="protein sequence ID" value="PWN59352.1"/>
    <property type="molecule type" value="Genomic_DNA"/>
</dbReference>
<evidence type="ECO:0000313" key="3">
    <source>
        <dbReference type="Proteomes" id="UP000236413"/>
    </source>
</evidence>
<keyword evidence="1" id="KW-0472">Membrane</keyword>
<keyword evidence="1" id="KW-0812">Transmembrane</keyword>
<accession>A0A316WD48</accession>
<proteinExistence type="predicted"/>
<reference evidence="2 3" key="1">
    <citation type="submission" date="2018-04" db="EMBL/GenBank/DDBJ databases">
        <title>Chryseobacterium oncorhynchi 701B-08T from rainbow trout, and Chryseobacterium viscerum 687B-08T from diseased fish.</title>
        <authorList>
            <person name="Jeong J.-J."/>
            <person name="Lee Y.J."/>
            <person name="Pathiraja D."/>
            <person name="Park B."/>
            <person name="Choi I.-G."/>
            <person name="Kim K.D."/>
        </authorList>
    </citation>
    <scope>NUCLEOTIDE SEQUENCE [LARGE SCALE GENOMIC DNA]</scope>
    <source>
        <strain evidence="2 3">687B-08</strain>
    </source>
</reference>
<protein>
    <submittedName>
        <fullName evidence="2">Uncharacterized protein</fullName>
    </submittedName>
</protein>
<evidence type="ECO:0000256" key="1">
    <source>
        <dbReference type="SAM" id="Phobius"/>
    </source>
</evidence>
<gene>
    <name evidence="2" type="ORF">C1634_018750</name>
</gene>
<dbReference type="Proteomes" id="UP000236413">
    <property type="component" value="Unassembled WGS sequence"/>
</dbReference>
<keyword evidence="1" id="KW-1133">Transmembrane helix</keyword>
<organism evidence="2 3">
    <name type="scientific">Chryseobacterium viscerum</name>
    <dbReference type="NCBI Taxonomy" id="1037377"/>
    <lineage>
        <taxon>Bacteria</taxon>
        <taxon>Pseudomonadati</taxon>
        <taxon>Bacteroidota</taxon>
        <taxon>Flavobacteriia</taxon>
        <taxon>Flavobacteriales</taxon>
        <taxon>Weeksellaceae</taxon>
        <taxon>Chryseobacterium group</taxon>
        <taxon>Chryseobacterium</taxon>
    </lineage>
</organism>
<sequence length="89" mass="10614">MQFTCSEQENFSFKLLFFPIQRFLKQNKGRSKPTFIKPSTSSSPYWFLFIYILYTSNILVFALSMSRFKILTWIDKSDKTISEILFFLA</sequence>